<dbReference type="PANTHER" id="PTHR24276:SF98">
    <property type="entry name" value="FI18310P1-RELATED"/>
    <property type="match status" value="1"/>
</dbReference>
<evidence type="ECO:0000313" key="6">
    <source>
        <dbReference type="Proteomes" id="UP000036681"/>
    </source>
</evidence>
<evidence type="ECO:0000313" key="7">
    <source>
        <dbReference type="WBParaSite" id="ALUE_0000583901-mRNA-1"/>
    </source>
</evidence>
<keyword evidence="6" id="KW-1185">Reference proteome</keyword>
<evidence type="ECO:0000259" key="5">
    <source>
        <dbReference type="Pfam" id="PF00089"/>
    </source>
</evidence>
<dbReference type="InterPro" id="IPR018114">
    <property type="entry name" value="TRYPSIN_HIS"/>
</dbReference>
<evidence type="ECO:0000256" key="1">
    <source>
        <dbReference type="ARBA" id="ARBA00022670"/>
    </source>
</evidence>
<protein>
    <submittedName>
        <fullName evidence="7">Peptidase S1 domain-containing protein</fullName>
    </submittedName>
</protein>
<evidence type="ECO:0000256" key="4">
    <source>
        <dbReference type="ARBA" id="ARBA00023157"/>
    </source>
</evidence>
<dbReference type="Gene3D" id="2.40.10.10">
    <property type="entry name" value="Trypsin-like serine proteases"/>
    <property type="match status" value="1"/>
</dbReference>
<reference evidence="7" key="1">
    <citation type="submission" date="2023-03" db="UniProtKB">
        <authorList>
            <consortium name="WormBaseParasite"/>
        </authorList>
    </citation>
    <scope>IDENTIFICATION</scope>
</reference>
<dbReference type="GO" id="GO:0006508">
    <property type="term" value="P:proteolysis"/>
    <property type="evidence" value="ECO:0007669"/>
    <property type="project" value="UniProtKB-KW"/>
</dbReference>
<keyword evidence="3" id="KW-0720">Serine protease</keyword>
<dbReference type="PANTHER" id="PTHR24276">
    <property type="entry name" value="POLYSERASE-RELATED"/>
    <property type="match status" value="1"/>
</dbReference>
<accession>A0A9J2P8M2</accession>
<evidence type="ECO:0000256" key="3">
    <source>
        <dbReference type="ARBA" id="ARBA00022825"/>
    </source>
</evidence>
<keyword evidence="4" id="KW-1015">Disulfide bond</keyword>
<evidence type="ECO:0000256" key="2">
    <source>
        <dbReference type="ARBA" id="ARBA00022801"/>
    </source>
</evidence>
<dbReference type="PROSITE" id="PS00134">
    <property type="entry name" value="TRYPSIN_HIS"/>
    <property type="match status" value="1"/>
</dbReference>
<dbReference type="Proteomes" id="UP000036681">
    <property type="component" value="Unplaced"/>
</dbReference>
<dbReference type="InterPro" id="IPR050430">
    <property type="entry name" value="Peptidase_S1"/>
</dbReference>
<keyword evidence="2" id="KW-0378">Hydrolase</keyword>
<dbReference type="Pfam" id="PF00089">
    <property type="entry name" value="Trypsin"/>
    <property type="match status" value="1"/>
</dbReference>
<dbReference type="WBParaSite" id="ALUE_0000583901-mRNA-1">
    <property type="protein sequence ID" value="ALUE_0000583901-mRNA-1"/>
    <property type="gene ID" value="ALUE_0000583901"/>
</dbReference>
<dbReference type="GO" id="GO:0004252">
    <property type="term" value="F:serine-type endopeptidase activity"/>
    <property type="evidence" value="ECO:0007669"/>
    <property type="project" value="InterPro"/>
</dbReference>
<organism evidence="6 7">
    <name type="scientific">Ascaris lumbricoides</name>
    <name type="common">Giant roundworm</name>
    <dbReference type="NCBI Taxonomy" id="6252"/>
    <lineage>
        <taxon>Eukaryota</taxon>
        <taxon>Metazoa</taxon>
        <taxon>Ecdysozoa</taxon>
        <taxon>Nematoda</taxon>
        <taxon>Chromadorea</taxon>
        <taxon>Rhabditida</taxon>
        <taxon>Spirurina</taxon>
        <taxon>Ascaridomorpha</taxon>
        <taxon>Ascaridoidea</taxon>
        <taxon>Ascarididae</taxon>
        <taxon>Ascaris</taxon>
    </lineage>
</organism>
<name>A0A9J2P8M2_ASCLU</name>
<dbReference type="InterPro" id="IPR009003">
    <property type="entry name" value="Peptidase_S1_PA"/>
</dbReference>
<dbReference type="InterPro" id="IPR043504">
    <property type="entry name" value="Peptidase_S1_PA_chymotrypsin"/>
</dbReference>
<sequence>MTRRHHPSMRYRRQLAHLPNFVMQDHRCVLILFVAVVYNASYTTASMRARRMLCGDDVNPGQYPFFANLIVRFPHTAKPLLCGGSLITAETVLTAAHCVYDPVSEQVATYVNITINDYFLMQKERNELLITSSHFDVNHSYKSVGVGSEIVKEGPDLPYDAPVLRVCQESNVLLISSLQTNLAVLLDMLKRRGLASRLMDDQRKCAEEHMMRFKMW</sequence>
<dbReference type="SUPFAM" id="SSF50494">
    <property type="entry name" value="Trypsin-like serine proteases"/>
    <property type="match status" value="1"/>
</dbReference>
<dbReference type="InterPro" id="IPR001254">
    <property type="entry name" value="Trypsin_dom"/>
</dbReference>
<keyword evidence="1" id="KW-0645">Protease</keyword>
<feature type="domain" description="Peptidase S1" evidence="5">
    <location>
        <begin position="54"/>
        <end position="140"/>
    </location>
</feature>
<proteinExistence type="predicted"/>
<dbReference type="AlphaFoldDB" id="A0A9J2P8M2"/>